<dbReference type="Proteomes" id="UP001159427">
    <property type="component" value="Unassembled WGS sequence"/>
</dbReference>
<protein>
    <recommendedName>
        <fullName evidence="2">Winged helix Storkhead-box1 domain-containing protein</fullName>
    </recommendedName>
</protein>
<dbReference type="EMBL" id="CALNXI010000194">
    <property type="protein sequence ID" value="CAH3021755.1"/>
    <property type="molecule type" value="Genomic_DNA"/>
</dbReference>
<feature type="compositionally biased region" description="Basic and acidic residues" evidence="1">
    <location>
        <begin position="215"/>
        <end position="240"/>
    </location>
</feature>
<reference evidence="3 4" key="1">
    <citation type="submission" date="2022-05" db="EMBL/GenBank/DDBJ databases">
        <authorList>
            <consortium name="Genoscope - CEA"/>
            <person name="William W."/>
        </authorList>
    </citation>
    <scope>NUCLEOTIDE SEQUENCE [LARGE SCALE GENOMIC DNA]</scope>
</reference>
<evidence type="ECO:0000313" key="3">
    <source>
        <dbReference type="EMBL" id="CAH3021755.1"/>
    </source>
</evidence>
<gene>
    <name evidence="3" type="ORF">PEVE_00012721</name>
</gene>
<feature type="region of interest" description="Disordered" evidence="1">
    <location>
        <begin position="362"/>
        <end position="391"/>
    </location>
</feature>
<feature type="compositionally biased region" description="Low complexity" evidence="1">
    <location>
        <begin position="322"/>
        <end position="335"/>
    </location>
</feature>
<comment type="caution">
    <text evidence="3">The sequence shown here is derived from an EMBL/GenBank/DDBJ whole genome shotgun (WGS) entry which is preliminary data.</text>
</comment>
<feature type="region of interest" description="Disordered" evidence="1">
    <location>
        <begin position="546"/>
        <end position="603"/>
    </location>
</feature>
<evidence type="ECO:0000313" key="4">
    <source>
        <dbReference type="Proteomes" id="UP001159427"/>
    </source>
</evidence>
<feature type="compositionally biased region" description="Polar residues" evidence="1">
    <location>
        <begin position="556"/>
        <end position="576"/>
    </location>
</feature>
<organism evidence="3 4">
    <name type="scientific">Porites evermanni</name>
    <dbReference type="NCBI Taxonomy" id="104178"/>
    <lineage>
        <taxon>Eukaryota</taxon>
        <taxon>Metazoa</taxon>
        <taxon>Cnidaria</taxon>
        <taxon>Anthozoa</taxon>
        <taxon>Hexacorallia</taxon>
        <taxon>Scleractinia</taxon>
        <taxon>Fungiina</taxon>
        <taxon>Poritidae</taxon>
        <taxon>Porites</taxon>
    </lineage>
</organism>
<proteinExistence type="predicted"/>
<feature type="domain" description="Winged helix Storkhead-box1" evidence="2">
    <location>
        <begin position="135"/>
        <end position="212"/>
    </location>
</feature>
<dbReference type="Pfam" id="PF10264">
    <property type="entry name" value="WHD_Storkhead"/>
    <property type="match status" value="1"/>
</dbReference>
<accession>A0ABN8M127</accession>
<evidence type="ECO:0000256" key="1">
    <source>
        <dbReference type="SAM" id="MobiDB-lite"/>
    </source>
</evidence>
<dbReference type="PANTHER" id="PTHR22437">
    <property type="entry name" value="WINGED HELIX DOMAIN-CONTAINING PROTEIN"/>
    <property type="match status" value="1"/>
</dbReference>
<dbReference type="PANTHER" id="PTHR22437:SF0">
    <property type="entry name" value="FI21431P1"/>
    <property type="match status" value="1"/>
</dbReference>
<feature type="compositionally biased region" description="Basic and acidic residues" evidence="1">
    <location>
        <begin position="269"/>
        <end position="320"/>
    </location>
</feature>
<feature type="region of interest" description="Disordered" evidence="1">
    <location>
        <begin position="212"/>
        <end position="343"/>
    </location>
</feature>
<feature type="region of interest" description="Disordered" evidence="1">
    <location>
        <begin position="639"/>
        <end position="687"/>
    </location>
</feature>
<evidence type="ECO:0000259" key="2">
    <source>
        <dbReference type="Pfam" id="PF10264"/>
    </source>
</evidence>
<name>A0ABN8M127_9CNID</name>
<sequence length="799" mass="89106">MSSIGKSIRDRAPKCSIVLNNVLAVVFRPTSTAVQVKNLTQDEHCEKENSKLPHQLSGLELFDAFKEANRSTMLTRLTESLDEIRLKGWVFPFTLLIKGPNEDVEVIKEAWRRHFLRSPDNFIIKDIGLVSSVGMEIIQQAPFLPLTKSLVETIAALNGMQLVATQESIAEYLAKTYQYVHMPKMNVIHDCLGILIKERRIYHTGNGYFVYTESPPEKTADSTKEKQENDKKNDAKDSICKDSNSATCEATSKRKTAKTDKAAKKRVKGKENSKANRAGKETEKADRKDLVDSERLKRAIDQMDEKSAKLELPSKDDKANKTPSETTSESGASETSTKKVKKQKKGVLEQLSCFIKGKSFPNSDIEEVKEEQTPKEPSPPPQSKPTQKTAPLAVQEDVSPTLLRGVGFRHQRTLSAPAGSPSLPLRTFKQELQNCGESQIKTDVPNPRQLARSKSFVAAERRPITPAPFLRSNSFSAPSTKAARQISTESGPYVTLNRRTSMNYGDIIRNIPARQTIHVSRQISRNMGIARPIPGMPQQQTLARNNSMKNEVPQRKGSSLSPPNTPRNHLSPSSTPRLKEKSQGRVHPPVMRSKSFTEPRTFRPVNRSISHRATIAGPYFESPLQLLLARRTNGYISPPSPGVRVTIPPKGKHFTPGKHPAMPIKRTPPSCPSRKQPDSSPRPLFRKQNINISPDRKECTSPVCYDTSKINNRVENCKCNGVNSVIQKQFTAVSNPKHGYKHEDVSNEHICIEEMTSSGSETEDSYRETVVESESKSLGVYKKITEDGVNDSLTFIGII</sequence>
<dbReference type="InterPro" id="IPR040126">
    <property type="entry name" value="STOX1/2"/>
</dbReference>
<dbReference type="InterPro" id="IPR019391">
    <property type="entry name" value="Storkhead-box_WHD"/>
</dbReference>
<keyword evidence="4" id="KW-1185">Reference proteome</keyword>